<name>A0A1J4KMF7_9EUKA</name>
<evidence type="ECO:0000256" key="7">
    <source>
        <dbReference type="SAM" id="Coils"/>
    </source>
</evidence>
<gene>
    <name evidence="10" type="ORF">TRFO_17921</name>
</gene>
<dbReference type="Proteomes" id="UP000179807">
    <property type="component" value="Unassembled WGS sequence"/>
</dbReference>
<dbReference type="GeneID" id="94834574"/>
<feature type="coiled-coil region" evidence="7">
    <location>
        <begin position="72"/>
        <end position="117"/>
    </location>
</feature>
<dbReference type="RefSeq" id="XP_068365466.1">
    <property type="nucleotide sequence ID" value="XM_068499870.1"/>
</dbReference>
<proteinExistence type="inferred from homology"/>
<comment type="similarity">
    <text evidence="3">Belongs to the DZIP C2H2-type zinc-finger protein family.</text>
</comment>
<evidence type="ECO:0000313" key="11">
    <source>
        <dbReference type="Proteomes" id="UP000179807"/>
    </source>
</evidence>
<feature type="compositionally biased region" description="Low complexity" evidence="8">
    <location>
        <begin position="410"/>
        <end position="420"/>
    </location>
</feature>
<keyword evidence="11" id="KW-1185">Reference proteome</keyword>
<keyword evidence="6" id="KW-0966">Cell projection</keyword>
<feature type="compositionally biased region" description="Low complexity" evidence="8">
    <location>
        <begin position="564"/>
        <end position="585"/>
    </location>
</feature>
<accession>A0A1J4KMF7</accession>
<evidence type="ECO:0000256" key="5">
    <source>
        <dbReference type="ARBA" id="ARBA00023212"/>
    </source>
</evidence>
<dbReference type="EMBL" id="MLAK01000566">
    <property type="protein sequence ID" value="OHT12330.1"/>
    <property type="molecule type" value="Genomic_DNA"/>
</dbReference>
<dbReference type="SUPFAM" id="SSF75712">
    <property type="entry name" value="Rad50 coiled-coil Zn hook"/>
    <property type="match status" value="1"/>
</dbReference>
<evidence type="ECO:0000256" key="4">
    <source>
        <dbReference type="ARBA" id="ARBA00023054"/>
    </source>
</evidence>
<evidence type="ECO:0000313" key="10">
    <source>
        <dbReference type="EMBL" id="OHT12330.1"/>
    </source>
</evidence>
<feature type="domain" description="C2H2-type" evidence="9">
    <location>
        <begin position="121"/>
        <end position="142"/>
    </location>
</feature>
<keyword evidence="4 7" id="KW-0175">Coiled coil</keyword>
<feature type="compositionally biased region" description="Acidic residues" evidence="8">
    <location>
        <begin position="514"/>
        <end position="523"/>
    </location>
</feature>
<dbReference type="InterPro" id="IPR051241">
    <property type="entry name" value="DZIP_RILPL"/>
</dbReference>
<dbReference type="PANTHER" id="PTHR21502:SF3">
    <property type="entry name" value="CILIUM ASSEMBLY PROTEIN DZIP1L"/>
    <property type="match status" value="1"/>
</dbReference>
<feature type="region of interest" description="Disordered" evidence="8">
    <location>
        <begin position="545"/>
        <end position="689"/>
    </location>
</feature>
<dbReference type="GO" id="GO:0005814">
    <property type="term" value="C:centriole"/>
    <property type="evidence" value="ECO:0007669"/>
    <property type="project" value="UniProtKB-SubCell"/>
</dbReference>
<sequence>MNAPDSNQIYFDWSLVQSLDPQSILRQNNLKAVRSFVKMFLNSDFAGIQSSSFPNPGFPKLFVLIQATIEYLLRSQKELKNLLNEAAKKYSEATEEISKLEQRENNSRKLLHTLQTQGETCAICGKRFKNLGYIDKHIINRHNEFSDIWAAIRNNNPNLNIILNSNNGNPNISHIQNQHQQLHSNQNQNSNQKAKPILKFMKCDTVDIKTAPPKVYEPVSIEIDEMPPENHVSARTPHQQNDYSHKSNGIASSFSNTPNIPHLDIYEKEKPHIVDDMTQGQMDTVANFAAGNIIKEMTEIANTHKMHNSTPQTPNKHHHSHINNPSNSNNNVNNNNNSNSNDYDYETNEGKNTNRSPETLAKSVSRQAETPPANLKKRAQQNQQQNIQSIQNISQQQDECKTNRVHRNQNRNPNRPSSSENAHHSSNHSNNQSNNHSNCHSNSSSEPNSNGSSNTTSNVTSSSNLNANARNMAHSKSKDNVNLTEDQPNLQEADPFVIPAQADTMDPFLIDNEESPTVEEEETTNLRQSQQVDFTNAELDELIQNSDNEDENDKANTSVENVKQQTHSQQSPNSSQQQPSQQASPMTPKKKRRKHRKATTIPEDHLPEIPDPDPQPEVKFNFHGTQIHAQQQHSESQNQAKHAGSKSKMSGNKGKKPSVTFITEDENIPEQNSIKEIPTSPPKQPDQPVIGIVKRTDVGPIPVEEDYYDDVPPARMFEEKSQPKRMGGYQITNSELDELIPESSDCE</sequence>
<feature type="region of interest" description="Disordered" evidence="8">
    <location>
        <begin position="229"/>
        <end position="248"/>
    </location>
</feature>
<protein>
    <recommendedName>
        <fullName evidence="9">C2H2-type domain-containing protein</fullName>
    </recommendedName>
</protein>
<feature type="region of interest" description="Disordered" evidence="8">
    <location>
        <begin position="718"/>
        <end position="747"/>
    </location>
</feature>
<dbReference type="VEuPathDB" id="TrichDB:TRFO_17921"/>
<keyword evidence="5" id="KW-0206">Cytoskeleton</keyword>
<feature type="region of interest" description="Disordered" evidence="8">
    <location>
        <begin position="305"/>
        <end position="464"/>
    </location>
</feature>
<dbReference type="PROSITE" id="PS00028">
    <property type="entry name" value="ZINC_FINGER_C2H2_1"/>
    <property type="match status" value="1"/>
</dbReference>
<dbReference type="AlphaFoldDB" id="A0A1J4KMF7"/>
<evidence type="ECO:0000256" key="6">
    <source>
        <dbReference type="ARBA" id="ARBA00023273"/>
    </source>
</evidence>
<reference evidence="10" key="1">
    <citation type="submission" date="2016-10" db="EMBL/GenBank/DDBJ databases">
        <authorList>
            <person name="Benchimol M."/>
            <person name="Almeida L.G."/>
            <person name="Vasconcelos A.T."/>
            <person name="Perreira-Neves A."/>
            <person name="Rosa I.A."/>
            <person name="Tasca T."/>
            <person name="Bogo M.R."/>
            <person name="de Souza W."/>
        </authorList>
    </citation>
    <scope>NUCLEOTIDE SEQUENCE [LARGE SCALE GENOMIC DNA]</scope>
    <source>
        <strain evidence="10">K</strain>
    </source>
</reference>
<feature type="compositionally biased region" description="Low complexity" evidence="8">
    <location>
        <begin position="427"/>
        <end position="464"/>
    </location>
</feature>
<dbReference type="PANTHER" id="PTHR21502">
    <property type="entry name" value="ZINC FINGER PROTEIN DZIP1"/>
    <property type="match status" value="1"/>
</dbReference>
<dbReference type="InterPro" id="IPR013087">
    <property type="entry name" value="Znf_C2H2_type"/>
</dbReference>
<feature type="compositionally biased region" description="Basic residues" evidence="8">
    <location>
        <begin position="588"/>
        <end position="598"/>
    </location>
</feature>
<evidence type="ECO:0000256" key="8">
    <source>
        <dbReference type="SAM" id="MobiDB-lite"/>
    </source>
</evidence>
<feature type="compositionally biased region" description="Polar residues" evidence="8">
    <location>
        <begin position="350"/>
        <end position="368"/>
    </location>
</feature>
<comment type="subcellular location">
    <subcellularLocation>
        <location evidence="2">Cytoplasm</location>
        <location evidence="2">Cytoskeleton</location>
        <location evidence="2">Cilium basal body</location>
    </subcellularLocation>
    <subcellularLocation>
        <location evidence="1">Cytoplasm</location>
        <location evidence="1">Cytoskeleton</location>
        <location evidence="1">Microtubule organizing center</location>
        <location evidence="1">Centrosome</location>
        <location evidence="1">Centriole</location>
    </subcellularLocation>
</comment>
<evidence type="ECO:0000256" key="3">
    <source>
        <dbReference type="ARBA" id="ARBA00009131"/>
    </source>
</evidence>
<feature type="compositionally biased region" description="Acidic residues" evidence="8">
    <location>
        <begin position="735"/>
        <end position="747"/>
    </location>
</feature>
<organism evidence="10 11">
    <name type="scientific">Tritrichomonas foetus</name>
    <dbReference type="NCBI Taxonomy" id="1144522"/>
    <lineage>
        <taxon>Eukaryota</taxon>
        <taxon>Metamonada</taxon>
        <taxon>Parabasalia</taxon>
        <taxon>Tritrichomonadida</taxon>
        <taxon>Tritrichomonadidae</taxon>
        <taxon>Tritrichomonas</taxon>
    </lineage>
</organism>
<dbReference type="Pfam" id="PF13815">
    <property type="entry name" value="Dzip-like_N"/>
    <property type="match status" value="1"/>
</dbReference>
<evidence type="ECO:0000256" key="2">
    <source>
        <dbReference type="ARBA" id="ARBA00004120"/>
    </source>
</evidence>
<feature type="compositionally biased region" description="Polar residues" evidence="8">
    <location>
        <begin position="236"/>
        <end position="248"/>
    </location>
</feature>
<evidence type="ECO:0000256" key="1">
    <source>
        <dbReference type="ARBA" id="ARBA00004114"/>
    </source>
</evidence>
<keyword evidence="5" id="KW-0963">Cytoplasm</keyword>
<dbReference type="GO" id="GO:0005737">
    <property type="term" value="C:cytoplasm"/>
    <property type="evidence" value="ECO:0007669"/>
    <property type="project" value="TreeGrafter"/>
</dbReference>
<comment type="caution">
    <text evidence="10">The sequence shown here is derived from an EMBL/GenBank/DDBJ whole genome shotgun (WGS) entry which is preliminary data.</text>
</comment>
<evidence type="ECO:0000259" key="9">
    <source>
        <dbReference type="PROSITE" id="PS00028"/>
    </source>
</evidence>
<feature type="compositionally biased region" description="Low complexity" evidence="8">
    <location>
        <begin position="380"/>
        <end position="397"/>
    </location>
</feature>
<dbReference type="InterPro" id="IPR032714">
    <property type="entry name" value="DZIP1_N"/>
</dbReference>
<dbReference type="GO" id="GO:0008270">
    <property type="term" value="F:zinc ion binding"/>
    <property type="evidence" value="ECO:0007669"/>
    <property type="project" value="UniProtKB-KW"/>
</dbReference>
<feature type="compositionally biased region" description="Polar residues" evidence="8">
    <location>
        <begin position="623"/>
        <end position="640"/>
    </location>
</feature>
<feature type="region of interest" description="Disordered" evidence="8">
    <location>
        <begin position="514"/>
        <end position="533"/>
    </location>
</feature>
<feature type="compositionally biased region" description="Low complexity" evidence="8">
    <location>
        <begin position="322"/>
        <end position="341"/>
    </location>
</feature>